<organism evidence="1 2">
    <name type="scientific">Setaria italica</name>
    <name type="common">Foxtail millet</name>
    <name type="synonym">Panicum italicum</name>
    <dbReference type="NCBI Taxonomy" id="4555"/>
    <lineage>
        <taxon>Eukaryota</taxon>
        <taxon>Viridiplantae</taxon>
        <taxon>Streptophyta</taxon>
        <taxon>Embryophyta</taxon>
        <taxon>Tracheophyta</taxon>
        <taxon>Spermatophyta</taxon>
        <taxon>Magnoliopsida</taxon>
        <taxon>Liliopsida</taxon>
        <taxon>Poales</taxon>
        <taxon>Poaceae</taxon>
        <taxon>PACMAD clade</taxon>
        <taxon>Panicoideae</taxon>
        <taxon>Panicodae</taxon>
        <taxon>Paniceae</taxon>
        <taxon>Cenchrinae</taxon>
        <taxon>Setaria</taxon>
    </lineage>
</organism>
<dbReference type="AlphaFoldDB" id="A0A0Q3V7C6"/>
<dbReference type="EMBL" id="AGNK02003088">
    <property type="status" value="NOT_ANNOTATED_CDS"/>
    <property type="molecule type" value="Genomic_DNA"/>
</dbReference>
<reference evidence="2" key="1">
    <citation type="journal article" date="2012" name="Nat. Biotechnol.">
        <title>Reference genome sequence of the model plant Setaria.</title>
        <authorList>
            <person name="Bennetzen J.L."/>
            <person name="Schmutz J."/>
            <person name="Wang H."/>
            <person name="Percifield R."/>
            <person name="Hawkins J."/>
            <person name="Pontaroli A.C."/>
            <person name="Estep M."/>
            <person name="Feng L."/>
            <person name="Vaughn J.N."/>
            <person name="Grimwood J."/>
            <person name="Jenkins J."/>
            <person name="Barry K."/>
            <person name="Lindquist E."/>
            <person name="Hellsten U."/>
            <person name="Deshpande S."/>
            <person name="Wang X."/>
            <person name="Wu X."/>
            <person name="Mitros T."/>
            <person name="Triplett J."/>
            <person name="Yang X."/>
            <person name="Ye C.Y."/>
            <person name="Mauro-Herrera M."/>
            <person name="Wang L."/>
            <person name="Li P."/>
            <person name="Sharma M."/>
            <person name="Sharma R."/>
            <person name="Ronald P.C."/>
            <person name="Panaud O."/>
            <person name="Kellogg E.A."/>
            <person name="Brutnell T.P."/>
            <person name="Doust A.N."/>
            <person name="Tuskan G.A."/>
            <person name="Rokhsar D."/>
            <person name="Devos K.M."/>
        </authorList>
    </citation>
    <scope>NUCLEOTIDE SEQUENCE [LARGE SCALE GENOMIC DNA]</scope>
    <source>
        <strain evidence="2">cv. Yugu1</strain>
    </source>
</reference>
<name>A0A0Q3V7C6_SETIT</name>
<accession>A0A0Q3V7C6</accession>
<protein>
    <submittedName>
        <fullName evidence="1">Uncharacterized protein</fullName>
    </submittedName>
</protein>
<dbReference type="InParanoid" id="A0A0Q3V7C6"/>
<dbReference type="Proteomes" id="UP000004995">
    <property type="component" value="Unassembled WGS sequence"/>
</dbReference>
<dbReference type="EnsemblPlants" id="KQL05323">
    <property type="protein sequence ID" value="KQL05323"/>
    <property type="gene ID" value="SETIT_0007202mg"/>
</dbReference>
<sequence>MGFEGLVVVSDPYLQRRFTQADLRALQAK</sequence>
<keyword evidence="2" id="KW-1185">Reference proteome</keyword>
<reference evidence="1" key="2">
    <citation type="submission" date="2018-08" db="UniProtKB">
        <authorList>
            <consortium name="EnsemblPlants"/>
        </authorList>
    </citation>
    <scope>IDENTIFICATION</scope>
    <source>
        <strain evidence="1">Yugu1</strain>
    </source>
</reference>
<evidence type="ECO:0000313" key="2">
    <source>
        <dbReference type="Proteomes" id="UP000004995"/>
    </source>
</evidence>
<proteinExistence type="predicted"/>
<dbReference type="Gramene" id="KQL05323">
    <property type="protein sequence ID" value="KQL05323"/>
    <property type="gene ID" value="SETIT_0007202mg"/>
</dbReference>
<evidence type="ECO:0000313" key="1">
    <source>
        <dbReference type="EnsemblPlants" id="KQL05323"/>
    </source>
</evidence>